<feature type="region of interest" description="Disordered" evidence="1">
    <location>
        <begin position="1"/>
        <end position="30"/>
    </location>
</feature>
<protein>
    <submittedName>
        <fullName evidence="2">Uncharacterized protein</fullName>
    </submittedName>
</protein>
<organism evidence="2 3">
    <name type="scientific">Lactuca saligna</name>
    <name type="common">Willowleaf lettuce</name>
    <dbReference type="NCBI Taxonomy" id="75948"/>
    <lineage>
        <taxon>Eukaryota</taxon>
        <taxon>Viridiplantae</taxon>
        <taxon>Streptophyta</taxon>
        <taxon>Embryophyta</taxon>
        <taxon>Tracheophyta</taxon>
        <taxon>Spermatophyta</taxon>
        <taxon>Magnoliopsida</taxon>
        <taxon>eudicotyledons</taxon>
        <taxon>Gunneridae</taxon>
        <taxon>Pentapetalae</taxon>
        <taxon>asterids</taxon>
        <taxon>campanulids</taxon>
        <taxon>Asterales</taxon>
        <taxon>Asteraceae</taxon>
        <taxon>Cichorioideae</taxon>
        <taxon>Cichorieae</taxon>
        <taxon>Lactucinae</taxon>
        <taxon>Lactuca</taxon>
    </lineage>
</organism>
<feature type="compositionally biased region" description="Acidic residues" evidence="1">
    <location>
        <begin position="1"/>
        <end position="10"/>
    </location>
</feature>
<proteinExistence type="predicted"/>
<evidence type="ECO:0000313" key="2">
    <source>
        <dbReference type="EMBL" id="CAI9294328.1"/>
    </source>
</evidence>
<dbReference type="EMBL" id="OX465083">
    <property type="protein sequence ID" value="CAI9294328.1"/>
    <property type="molecule type" value="Genomic_DNA"/>
</dbReference>
<name>A0AA36EFC5_LACSI</name>
<keyword evidence="3" id="KW-1185">Reference proteome</keyword>
<evidence type="ECO:0000256" key="1">
    <source>
        <dbReference type="SAM" id="MobiDB-lite"/>
    </source>
</evidence>
<gene>
    <name evidence="2" type="ORF">LSALG_LOCUS33314</name>
</gene>
<evidence type="ECO:0000313" key="3">
    <source>
        <dbReference type="Proteomes" id="UP001177003"/>
    </source>
</evidence>
<dbReference type="Proteomes" id="UP001177003">
    <property type="component" value="Chromosome 7"/>
</dbReference>
<sequence>MIYGDDDEDSTGLTDSAFNIRPESDDEAPVKIGKLKSSLDSNTTKPNEVISSMGLTLKIEKVKLQEVRTGLLTNHAEFNSSVFSKIPKLQDDLGMERKIMDAHSLKIEKVKVLTVKLENT</sequence>
<accession>A0AA36EFC5</accession>
<reference evidence="2" key="1">
    <citation type="submission" date="2023-04" db="EMBL/GenBank/DDBJ databases">
        <authorList>
            <person name="Vijverberg K."/>
            <person name="Xiong W."/>
            <person name="Schranz E."/>
        </authorList>
    </citation>
    <scope>NUCLEOTIDE SEQUENCE</scope>
</reference>
<dbReference type="AlphaFoldDB" id="A0AA36EFC5"/>